<name>A0ABV1FC77_9FIRM</name>
<feature type="domain" description="DUF1540" evidence="1">
    <location>
        <begin position="63"/>
        <end position="101"/>
    </location>
</feature>
<evidence type="ECO:0000313" key="3">
    <source>
        <dbReference type="Proteomes" id="UP001438008"/>
    </source>
</evidence>
<evidence type="ECO:0000259" key="1">
    <source>
        <dbReference type="Pfam" id="PF07561"/>
    </source>
</evidence>
<proteinExistence type="predicted"/>
<organism evidence="2 3">
    <name type="scientific">Laedolimicola intestinihominis</name>
    <dbReference type="NCBI Taxonomy" id="3133166"/>
    <lineage>
        <taxon>Bacteria</taxon>
        <taxon>Bacillati</taxon>
        <taxon>Bacillota</taxon>
        <taxon>Clostridia</taxon>
        <taxon>Lachnospirales</taxon>
        <taxon>Lachnospiraceae</taxon>
        <taxon>Laedolimicola</taxon>
    </lineage>
</organism>
<dbReference type="Pfam" id="PF07561">
    <property type="entry name" value="DUF1540"/>
    <property type="match status" value="2"/>
</dbReference>
<keyword evidence="3" id="KW-1185">Reference proteome</keyword>
<dbReference type="Proteomes" id="UP001438008">
    <property type="component" value="Unassembled WGS sequence"/>
</dbReference>
<sequence length="106" mass="11573">MTRLDCTVGSCLYNKEQCCCKDNIEVAGDHAKHSRETCCESFRERTIGAAQSGVEIPTKNTEVVCKACDCTFNEDCRCTAKHIGIAGGAACDCKDTECATFRCRCE</sequence>
<feature type="domain" description="DUF1540" evidence="1">
    <location>
        <begin position="5"/>
        <end position="42"/>
    </location>
</feature>
<accession>A0ABV1FC77</accession>
<protein>
    <submittedName>
        <fullName evidence="2">DUF1540 domain-containing protein</fullName>
    </submittedName>
</protein>
<comment type="caution">
    <text evidence="2">The sequence shown here is derived from an EMBL/GenBank/DDBJ whole genome shotgun (WGS) entry which is preliminary data.</text>
</comment>
<gene>
    <name evidence="2" type="ORF">WMO29_00370</name>
</gene>
<dbReference type="RefSeq" id="WP_178039908.1">
    <property type="nucleotide sequence ID" value="NZ_JBBMFE010000001.1"/>
</dbReference>
<dbReference type="InterPro" id="IPR011437">
    <property type="entry name" value="DUF1540"/>
</dbReference>
<dbReference type="EMBL" id="JBBMFE010000001">
    <property type="protein sequence ID" value="MEQ2470962.1"/>
    <property type="molecule type" value="Genomic_DNA"/>
</dbReference>
<reference evidence="2 3" key="1">
    <citation type="submission" date="2024-03" db="EMBL/GenBank/DDBJ databases">
        <title>Human intestinal bacterial collection.</title>
        <authorList>
            <person name="Pauvert C."/>
            <person name="Hitch T.C.A."/>
            <person name="Clavel T."/>
        </authorList>
    </citation>
    <scope>NUCLEOTIDE SEQUENCE [LARGE SCALE GENOMIC DNA]</scope>
    <source>
        <strain evidence="2 3">CLA-AA-H132</strain>
    </source>
</reference>
<evidence type="ECO:0000313" key="2">
    <source>
        <dbReference type="EMBL" id="MEQ2470962.1"/>
    </source>
</evidence>